<feature type="transmembrane region" description="Helical" evidence="5">
    <location>
        <begin position="263"/>
        <end position="282"/>
    </location>
</feature>
<organism evidence="7 8">
    <name type="scientific">Cymbomonas tetramitiformis</name>
    <dbReference type="NCBI Taxonomy" id="36881"/>
    <lineage>
        <taxon>Eukaryota</taxon>
        <taxon>Viridiplantae</taxon>
        <taxon>Chlorophyta</taxon>
        <taxon>Pyramimonadophyceae</taxon>
        <taxon>Pyramimonadales</taxon>
        <taxon>Pyramimonadaceae</taxon>
        <taxon>Cymbomonas</taxon>
    </lineage>
</organism>
<evidence type="ECO:0000256" key="5">
    <source>
        <dbReference type="SAM" id="Phobius"/>
    </source>
</evidence>
<accession>A0AAE0C299</accession>
<evidence type="ECO:0000313" key="8">
    <source>
        <dbReference type="Proteomes" id="UP001190700"/>
    </source>
</evidence>
<feature type="transmembrane region" description="Helical" evidence="5">
    <location>
        <begin position="204"/>
        <end position="227"/>
    </location>
</feature>
<sequence>MVESTYQKTRDAGGSLTVEPSVSEDELLSLRENLQASLLRLDPVTKAFHAATKTTAEHERLKSDAIEKIPFDPAGQTEAQPTSPSDDKDATPQSLGGITGDNDGSTAEHFNKKVTAKMAVWWTIQWLYENEFWSTVKSLCFVLLQAAWVAGQPFVIMKLFESGGSDSDYDDMDSNENFFQTDGFITLLWVSAVLIAGEVACAQLVYLFACEFASGATFICGISLNIVRHVLETNHLFLETVNISHVLTMLESDIKVLNSNIDALLTIFSTAIQLVSLIFTLFFSLSKTLTVGVCLVAPVYIIYNQLVSGASEHLFSHEDARPCAKLYLTLTYSAVILVADRSLAAHQEM</sequence>
<feature type="region of interest" description="Disordered" evidence="4">
    <location>
        <begin position="1"/>
        <end position="24"/>
    </location>
</feature>
<comment type="caution">
    <text evidence="7">The sequence shown here is derived from an EMBL/GenBank/DDBJ whole genome shotgun (WGS) entry which is preliminary data.</text>
</comment>
<evidence type="ECO:0000256" key="2">
    <source>
        <dbReference type="ARBA" id="ARBA00022989"/>
    </source>
</evidence>
<evidence type="ECO:0000313" key="7">
    <source>
        <dbReference type="EMBL" id="KAK3247097.1"/>
    </source>
</evidence>
<keyword evidence="1 5" id="KW-0812">Transmembrane</keyword>
<feature type="region of interest" description="Disordered" evidence="4">
    <location>
        <begin position="71"/>
        <end position="104"/>
    </location>
</feature>
<keyword evidence="2 5" id="KW-1133">Transmembrane helix</keyword>
<dbReference type="InterPro" id="IPR036640">
    <property type="entry name" value="ABC1_TM_sf"/>
</dbReference>
<evidence type="ECO:0000256" key="1">
    <source>
        <dbReference type="ARBA" id="ARBA00022692"/>
    </source>
</evidence>
<name>A0AAE0C299_9CHLO</name>
<dbReference type="SUPFAM" id="SSF90123">
    <property type="entry name" value="ABC transporter transmembrane region"/>
    <property type="match status" value="1"/>
</dbReference>
<proteinExistence type="predicted"/>
<dbReference type="Gene3D" id="1.20.1560.10">
    <property type="entry name" value="ABC transporter type 1, transmembrane domain"/>
    <property type="match status" value="1"/>
</dbReference>
<dbReference type="AlphaFoldDB" id="A0AAE0C299"/>
<keyword evidence="8" id="KW-1185">Reference proteome</keyword>
<feature type="transmembrane region" description="Helical" evidence="5">
    <location>
        <begin position="177"/>
        <end position="197"/>
    </location>
</feature>
<keyword evidence="3 5" id="KW-0472">Membrane</keyword>
<dbReference type="InterPro" id="IPR011527">
    <property type="entry name" value="ABC1_TM_dom"/>
</dbReference>
<feature type="domain" description="ABC transmembrane type-1" evidence="6">
    <location>
        <begin position="138"/>
        <end position="315"/>
    </location>
</feature>
<evidence type="ECO:0000256" key="4">
    <source>
        <dbReference type="SAM" id="MobiDB-lite"/>
    </source>
</evidence>
<dbReference type="GO" id="GO:0016020">
    <property type="term" value="C:membrane"/>
    <property type="evidence" value="ECO:0007669"/>
    <property type="project" value="InterPro"/>
</dbReference>
<dbReference type="PROSITE" id="PS50929">
    <property type="entry name" value="ABC_TM1F"/>
    <property type="match status" value="1"/>
</dbReference>
<evidence type="ECO:0000259" key="6">
    <source>
        <dbReference type="PROSITE" id="PS50929"/>
    </source>
</evidence>
<dbReference type="GO" id="GO:0140359">
    <property type="term" value="F:ABC-type transporter activity"/>
    <property type="evidence" value="ECO:0007669"/>
    <property type="project" value="InterPro"/>
</dbReference>
<gene>
    <name evidence="7" type="ORF">CYMTET_43395</name>
</gene>
<reference evidence="7 8" key="1">
    <citation type="journal article" date="2015" name="Genome Biol. Evol.">
        <title>Comparative Genomics of a Bacterivorous Green Alga Reveals Evolutionary Causalities and Consequences of Phago-Mixotrophic Mode of Nutrition.</title>
        <authorList>
            <person name="Burns J.A."/>
            <person name="Paasch A."/>
            <person name="Narechania A."/>
            <person name="Kim E."/>
        </authorList>
    </citation>
    <scope>NUCLEOTIDE SEQUENCE [LARGE SCALE GENOMIC DNA]</scope>
    <source>
        <strain evidence="7 8">PLY_AMNH</strain>
    </source>
</reference>
<dbReference type="GO" id="GO:0005524">
    <property type="term" value="F:ATP binding"/>
    <property type="evidence" value="ECO:0007669"/>
    <property type="project" value="InterPro"/>
</dbReference>
<evidence type="ECO:0000256" key="3">
    <source>
        <dbReference type="ARBA" id="ARBA00023136"/>
    </source>
</evidence>
<protein>
    <recommendedName>
        <fullName evidence="6">ABC transmembrane type-1 domain-containing protein</fullName>
    </recommendedName>
</protein>
<dbReference type="EMBL" id="LGRX02029213">
    <property type="protein sequence ID" value="KAK3247097.1"/>
    <property type="molecule type" value="Genomic_DNA"/>
</dbReference>
<dbReference type="Proteomes" id="UP001190700">
    <property type="component" value="Unassembled WGS sequence"/>
</dbReference>
<feature type="transmembrane region" description="Helical" evidence="5">
    <location>
        <begin position="139"/>
        <end position="157"/>
    </location>
</feature>